<dbReference type="SUPFAM" id="SSF55120">
    <property type="entry name" value="Pseudouridine synthase"/>
    <property type="match status" value="1"/>
</dbReference>
<dbReference type="PANTHER" id="PTHR21600:SF49">
    <property type="entry name" value="MITOCHONDRIAL MRNA PSEUDOURIDINE SYNTHASE RPUSD3"/>
    <property type="match status" value="1"/>
</dbReference>
<dbReference type="AlphaFoldDB" id="A0A7M4FGA2"/>
<feature type="compositionally biased region" description="Low complexity" evidence="1">
    <location>
        <begin position="125"/>
        <end position="137"/>
    </location>
</feature>
<dbReference type="InterPro" id="IPR020103">
    <property type="entry name" value="PsdUridine_synth_cat_dom_sf"/>
</dbReference>
<feature type="region of interest" description="Disordered" evidence="1">
    <location>
        <begin position="111"/>
        <end position="163"/>
    </location>
</feature>
<dbReference type="Gene3D" id="3.30.2350.10">
    <property type="entry name" value="Pseudouridine synthase"/>
    <property type="match status" value="1"/>
</dbReference>
<dbReference type="PANTHER" id="PTHR21600">
    <property type="entry name" value="MITOCHONDRIAL RNA PSEUDOURIDINE SYNTHASE"/>
    <property type="match status" value="1"/>
</dbReference>
<keyword evidence="3" id="KW-1185">Reference proteome</keyword>
<reference evidence="2" key="2">
    <citation type="submission" date="2025-09" db="UniProtKB">
        <authorList>
            <consortium name="Ensembl"/>
        </authorList>
    </citation>
    <scope>IDENTIFICATION</scope>
</reference>
<sequence length="401" mass="41850">MLCLAWPRASRSSSPGGCSAQGPLRPTALGWGITAWATRPKLGTYRLAPAPAPELAVLVRDCQQQPAPLAGRGLEGWGCLCGCAGSGDQRGLTLKQSCGASQDAAALPGLPCPGGLRRGTSQQLPQAGAADAGGPAPAAEPAPGPASRAPRGQSSREVGVLPGWEPGVRGAGLGGWAQVQRDTALPRESSGLVLLSSCHATTQRLQGFFVQARRTGHPAATYCAVTVGVPADSKGEVCTGLKLEQVGDAQLVRVNSGSVARKEVKRTRTCYTVLGSAHGCTLLQLQPMTAFSGQLLVHLTLLLCPALGDHVYSARVGVVLGQPFLLPAESAPPCTQVLPQQLLHRLCLTQQQVHFLPLHLHLHQLRLPAVVLAAPPPPFFLRTLHRLGLPTHLEPQGGCRQ</sequence>
<dbReference type="Ensembl" id="ENSCPRT00005028466.1">
    <property type="protein sequence ID" value="ENSCPRP00005024371.1"/>
    <property type="gene ID" value="ENSCPRG00005016952.1"/>
</dbReference>
<organism evidence="2 3">
    <name type="scientific">Crocodylus porosus</name>
    <name type="common">Saltwater crocodile</name>
    <name type="synonym">Estuarine crocodile</name>
    <dbReference type="NCBI Taxonomy" id="8502"/>
    <lineage>
        <taxon>Eukaryota</taxon>
        <taxon>Metazoa</taxon>
        <taxon>Chordata</taxon>
        <taxon>Craniata</taxon>
        <taxon>Vertebrata</taxon>
        <taxon>Euteleostomi</taxon>
        <taxon>Archelosauria</taxon>
        <taxon>Archosauria</taxon>
        <taxon>Crocodylia</taxon>
        <taxon>Longirostres</taxon>
        <taxon>Crocodylidae</taxon>
        <taxon>Crocodylus</taxon>
    </lineage>
</organism>
<dbReference type="GO" id="GO:0009982">
    <property type="term" value="F:pseudouridine synthase activity"/>
    <property type="evidence" value="ECO:0007669"/>
    <property type="project" value="InterPro"/>
</dbReference>
<dbReference type="InterPro" id="IPR050188">
    <property type="entry name" value="RluA_PseudoU_synthase"/>
</dbReference>
<dbReference type="GO" id="GO:0003723">
    <property type="term" value="F:RNA binding"/>
    <property type="evidence" value="ECO:0007669"/>
    <property type="project" value="InterPro"/>
</dbReference>
<dbReference type="GO" id="GO:0035770">
    <property type="term" value="C:ribonucleoprotein granule"/>
    <property type="evidence" value="ECO:0007669"/>
    <property type="project" value="Ensembl"/>
</dbReference>
<reference evidence="2" key="1">
    <citation type="submission" date="2025-08" db="UniProtKB">
        <authorList>
            <consortium name="Ensembl"/>
        </authorList>
    </citation>
    <scope>IDENTIFICATION</scope>
</reference>
<name>A0A7M4FGA2_CROPO</name>
<evidence type="ECO:0000256" key="1">
    <source>
        <dbReference type="SAM" id="MobiDB-lite"/>
    </source>
</evidence>
<dbReference type="GO" id="GO:1990481">
    <property type="term" value="P:mRNA pseudouridine synthesis"/>
    <property type="evidence" value="ECO:0007669"/>
    <property type="project" value="Ensembl"/>
</dbReference>
<evidence type="ECO:0000313" key="3">
    <source>
        <dbReference type="Proteomes" id="UP000594220"/>
    </source>
</evidence>
<dbReference type="Proteomes" id="UP000594220">
    <property type="component" value="Unplaced"/>
</dbReference>
<dbReference type="GO" id="GO:0005759">
    <property type="term" value="C:mitochondrial matrix"/>
    <property type="evidence" value="ECO:0007669"/>
    <property type="project" value="Ensembl"/>
</dbReference>
<protein>
    <submittedName>
        <fullName evidence="2">RNA pseudouridine synthase D3</fullName>
    </submittedName>
</protein>
<dbReference type="GeneTree" id="ENSGT00940000161059"/>
<gene>
    <name evidence="2" type="primary">RPUSD3</name>
</gene>
<dbReference type="GO" id="GO:0070131">
    <property type="term" value="P:positive regulation of mitochondrial translation"/>
    <property type="evidence" value="ECO:0007669"/>
    <property type="project" value="Ensembl"/>
</dbReference>
<accession>A0A7M4FGA2</accession>
<evidence type="ECO:0000313" key="2">
    <source>
        <dbReference type="Ensembl" id="ENSCPRP00005024371.1"/>
    </source>
</evidence>
<proteinExistence type="predicted"/>
<dbReference type="SMR" id="A0A7M4FGA2"/>